<name>A0A1S3GJ35_DIPOR</name>
<dbReference type="InParanoid" id="A0A1S3GJ35"/>
<gene>
    <name evidence="5" type="primary">Rwdd1</name>
</gene>
<dbReference type="InterPro" id="IPR040213">
    <property type="entry name" value="GIR2-like"/>
</dbReference>
<dbReference type="SUPFAM" id="SSF54495">
    <property type="entry name" value="UBC-like"/>
    <property type="match status" value="2"/>
</dbReference>
<dbReference type="Pfam" id="PF05773">
    <property type="entry name" value="RWD"/>
    <property type="match status" value="1"/>
</dbReference>
<dbReference type="OrthoDB" id="277175at2759"/>
<protein>
    <submittedName>
        <fullName evidence="5">RWD domain-containing protein 1</fullName>
    </submittedName>
</protein>
<sequence length="372" mass="42144">MTDYGEEQRNELEALEAIYPDSFTGDARGREPAAALRWAENEPEPPRPSLESSDGAGGTSETPNRAWGVIDSSRRFTGMHGEKKNPPREIEASPGRRTEISRHSAECRVNDAPSTFLFRCRTQADVSQLPLYSSSPVHVLSPAIQLCCEDVKGMSEEGFESVIIWYIKLLSCVLAVQTTLKFTYSEKYPDEAPLYEIFSQENLEDNDVSDILKLLSVQAEENLGMVMIFTLVTAVQEKLNEIVDQIKTRREEEKKQKEKEAEEAEKKLFHGTPVTIENFLSWKAKFDAELLEIKKKRMKEEEQAGKNKLSGKQLFETDHNLDTSDIQFLEDAGNNVEVDESLFQEMDDLELEEEEEDDDPDYNPADPGSDSD</sequence>
<dbReference type="InterPro" id="IPR032378">
    <property type="entry name" value="ZC3H15/TMA46_C"/>
</dbReference>
<dbReference type="PROSITE" id="PS50908">
    <property type="entry name" value="RWD"/>
    <property type="match status" value="1"/>
</dbReference>
<evidence type="ECO:0000256" key="1">
    <source>
        <dbReference type="SAM" id="Coils"/>
    </source>
</evidence>
<feature type="region of interest" description="Disordered" evidence="2">
    <location>
        <begin position="326"/>
        <end position="372"/>
    </location>
</feature>
<feature type="region of interest" description="Disordered" evidence="2">
    <location>
        <begin position="1"/>
        <end position="103"/>
    </location>
</feature>
<keyword evidence="4" id="KW-1185">Reference proteome</keyword>
<dbReference type="RefSeq" id="XP_012888239.1">
    <property type="nucleotide sequence ID" value="XM_013032785.1"/>
</dbReference>
<dbReference type="PANTHER" id="PTHR12292">
    <property type="entry name" value="RWD DOMAIN-CONTAINING PROTEIN"/>
    <property type="match status" value="1"/>
</dbReference>
<feature type="compositionally biased region" description="Basic and acidic residues" evidence="2">
    <location>
        <begin position="80"/>
        <end position="103"/>
    </location>
</feature>
<dbReference type="AlphaFoldDB" id="A0A1S3GJ35"/>
<dbReference type="Proteomes" id="UP000081671">
    <property type="component" value="Unplaced"/>
</dbReference>
<dbReference type="InterPro" id="IPR006575">
    <property type="entry name" value="RWD_dom"/>
</dbReference>
<evidence type="ECO:0000259" key="3">
    <source>
        <dbReference type="PROSITE" id="PS50908"/>
    </source>
</evidence>
<dbReference type="KEGG" id="dord:105998143"/>
<dbReference type="SMART" id="SM00591">
    <property type="entry name" value="RWD"/>
    <property type="match status" value="1"/>
</dbReference>
<organism evidence="4 5">
    <name type="scientific">Dipodomys ordii</name>
    <name type="common">Ord's kangaroo rat</name>
    <dbReference type="NCBI Taxonomy" id="10020"/>
    <lineage>
        <taxon>Eukaryota</taxon>
        <taxon>Metazoa</taxon>
        <taxon>Chordata</taxon>
        <taxon>Craniata</taxon>
        <taxon>Vertebrata</taxon>
        <taxon>Euteleostomi</taxon>
        <taxon>Mammalia</taxon>
        <taxon>Eutheria</taxon>
        <taxon>Euarchontoglires</taxon>
        <taxon>Glires</taxon>
        <taxon>Rodentia</taxon>
        <taxon>Castorimorpha</taxon>
        <taxon>Heteromyidae</taxon>
        <taxon>Dipodomyinae</taxon>
        <taxon>Dipodomys</taxon>
    </lineage>
</organism>
<dbReference type="Gene3D" id="6.20.400.10">
    <property type="match status" value="1"/>
</dbReference>
<evidence type="ECO:0000313" key="4">
    <source>
        <dbReference type="Proteomes" id="UP000081671"/>
    </source>
</evidence>
<dbReference type="CDD" id="cd23816">
    <property type="entry name" value="RWD_RWDD1"/>
    <property type="match status" value="1"/>
</dbReference>
<keyword evidence="1" id="KW-0175">Coiled coil</keyword>
<feature type="compositionally biased region" description="Acidic residues" evidence="2">
    <location>
        <begin position="337"/>
        <end position="361"/>
    </location>
</feature>
<reference evidence="5" key="1">
    <citation type="submission" date="2025-08" db="UniProtKB">
        <authorList>
            <consortium name="RefSeq"/>
        </authorList>
    </citation>
    <scope>IDENTIFICATION</scope>
    <source>
        <tissue evidence="5">Kidney</tissue>
    </source>
</reference>
<feature type="coiled-coil region" evidence="1">
    <location>
        <begin position="236"/>
        <end position="308"/>
    </location>
</feature>
<feature type="domain" description="RWD" evidence="3">
    <location>
        <begin position="10"/>
        <end position="242"/>
    </location>
</feature>
<dbReference type="STRING" id="10020.ENSDORP00000020224"/>
<dbReference type="InterPro" id="IPR016135">
    <property type="entry name" value="UBQ-conjugating_enzyme/RWD"/>
</dbReference>
<evidence type="ECO:0000256" key="2">
    <source>
        <dbReference type="SAM" id="MobiDB-lite"/>
    </source>
</evidence>
<proteinExistence type="predicted"/>
<dbReference type="CTD" id="51389"/>
<feature type="compositionally biased region" description="Basic and acidic residues" evidence="2">
    <location>
        <begin position="1"/>
        <end position="12"/>
    </location>
</feature>
<dbReference type="FunCoup" id="A0A1S3GJ35">
    <property type="interactions" value="1931"/>
</dbReference>
<dbReference type="GeneID" id="105998143"/>
<dbReference type="Pfam" id="PF16543">
    <property type="entry name" value="DFRP_C"/>
    <property type="match status" value="1"/>
</dbReference>
<dbReference type="Gene3D" id="3.10.110.10">
    <property type="entry name" value="Ubiquitin Conjugating Enzyme"/>
    <property type="match status" value="2"/>
</dbReference>
<accession>A0A1S3GJ35</accession>
<evidence type="ECO:0000313" key="5">
    <source>
        <dbReference type="RefSeq" id="XP_012888239.1"/>
    </source>
</evidence>